<dbReference type="Proteomes" id="UP001597185">
    <property type="component" value="Unassembled WGS sequence"/>
</dbReference>
<dbReference type="Gene3D" id="3.30.565.10">
    <property type="entry name" value="Histidine kinase-like ATPase, C-terminal domain"/>
    <property type="match status" value="1"/>
</dbReference>
<evidence type="ECO:0000259" key="8">
    <source>
        <dbReference type="PROSITE" id="PS50109"/>
    </source>
</evidence>
<dbReference type="CDD" id="cd00075">
    <property type="entry name" value="HATPase"/>
    <property type="match status" value="1"/>
</dbReference>
<dbReference type="GO" id="GO:0000160">
    <property type="term" value="P:phosphorelay signal transduction system"/>
    <property type="evidence" value="ECO:0007669"/>
    <property type="project" value="UniProtKB-KW"/>
</dbReference>
<evidence type="ECO:0000256" key="5">
    <source>
        <dbReference type="ARBA" id="ARBA00022840"/>
    </source>
</evidence>
<dbReference type="PANTHER" id="PTHR43065:SF10">
    <property type="entry name" value="PEROXIDE STRESS-ACTIVATED HISTIDINE KINASE MAK3"/>
    <property type="match status" value="1"/>
</dbReference>
<evidence type="ECO:0000256" key="7">
    <source>
        <dbReference type="SAM" id="MobiDB-lite"/>
    </source>
</evidence>
<feature type="domain" description="Histidine kinase" evidence="8">
    <location>
        <begin position="10"/>
        <end position="76"/>
    </location>
</feature>
<organism evidence="9 10">
    <name type="scientific">Halorubrum laminariae</name>
    <dbReference type="NCBI Taxonomy" id="1433523"/>
    <lineage>
        <taxon>Archaea</taxon>
        <taxon>Methanobacteriati</taxon>
        <taxon>Methanobacteriota</taxon>
        <taxon>Stenosarchaea group</taxon>
        <taxon>Halobacteria</taxon>
        <taxon>Halobacteriales</taxon>
        <taxon>Haloferacaceae</taxon>
        <taxon>Halorubrum</taxon>
    </lineage>
</organism>
<evidence type="ECO:0000313" key="9">
    <source>
        <dbReference type="EMBL" id="MFD1572221.1"/>
    </source>
</evidence>
<feature type="compositionally biased region" description="Polar residues" evidence="7">
    <location>
        <begin position="1"/>
        <end position="10"/>
    </location>
</feature>
<comment type="caution">
    <text evidence="9">The sequence shown here is derived from an EMBL/GenBank/DDBJ whole genome shotgun (WGS) entry which is preliminary data.</text>
</comment>
<evidence type="ECO:0000313" key="10">
    <source>
        <dbReference type="Proteomes" id="UP001597185"/>
    </source>
</evidence>
<evidence type="ECO:0000256" key="4">
    <source>
        <dbReference type="ARBA" id="ARBA00022777"/>
    </source>
</evidence>
<dbReference type="PRINTS" id="PR00344">
    <property type="entry name" value="BCTRLSENSOR"/>
</dbReference>
<dbReference type="SUPFAM" id="SSF55874">
    <property type="entry name" value="ATPase domain of HSP90 chaperone/DNA topoisomerase II/histidine kinase"/>
    <property type="match status" value="1"/>
</dbReference>
<evidence type="ECO:0000256" key="2">
    <source>
        <dbReference type="ARBA" id="ARBA00022679"/>
    </source>
</evidence>
<keyword evidence="6" id="KW-0902">Two-component regulatory system</keyword>
<keyword evidence="3" id="KW-0547">Nucleotide-binding</keyword>
<dbReference type="InterPro" id="IPR003594">
    <property type="entry name" value="HATPase_dom"/>
</dbReference>
<evidence type="ECO:0000256" key="1">
    <source>
        <dbReference type="ARBA" id="ARBA00022553"/>
    </source>
</evidence>
<keyword evidence="10" id="KW-1185">Reference proteome</keyword>
<keyword evidence="5 9" id="KW-0067">ATP-binding</keyword>
<dbReference type="RefSeq" id="WP_379812670.1">
    <property type="nucleotide sequence ID" value="NZ_JBHUDB010000024.1"/>
</dbReference>
<dbReference type="AlphaFoldDB" id="A0ABD6C4F8"/>
<feature type="region of interest" description="Disordered" evidence="7">
    <location>
        <begin position="1"/>
        <end position="23"/>
    </location>
</feature>
<evidence type="ECO:0000256" key="6">
    <source>
        <dbReference type="ARBA" id="ARBA00023012"/>
    </source>
</evidence>
<accession>A0ABD6C4F8</accession>
<proteinExistence type="predicted"/>
<gene>
    <name evidence="9" type="ORF">ACFR9T_16840</name>
</gene>
<keyword evidence="2" id="KW-0808">Transferase</keyword>
<dbReference type="PROSITE" id="PS50109">
    <property type="entry name" value="HIS_KIN"/>
    <property type="match status" value="1"/>
</dbReference>
<reference evidence="9 10" key="1">
    <citation type="journal article" date="2019" name="Int. J. Syst. Evol. Microbiol.">
        <title>The Global Catalogue of Microorganisms (GCM) 10K type strain sequencing project: providing services to taxonomists for standard genome sequencing and annotation.</title>
        <authorList>
            <consortium name="The Broad Institute Genomics Platform"/>
            <consortium name="The Broad Institute Genome Sequencing Center for Infectious Disease"/>
            <person name="Wu L."/>
            <person name="Ma J."/>
        </authorList>
    </citation>
    <scope>NUCLEOTIDE SEQUENCE [LARGE SCALE GENOMIC DNA]</scope>
    <source>
        <strain evidence="9 10">CGMCC 1.12689</strain>
    </source>
</reference>
<protein>
    <submittedName>
        <fullName evidence="9">ATP-binding protein</fullName>
    </submittedName>
</protein>
<dbReference type="InterPro" id="IPR005467">
    <property type="entry name" value="His_kinase_dom"/>
</dbReference>
<dbReference type="InterPro" id="IPR036890">
    <property type="entry name" value="HATPase_C_sf"/>
</dbReference>
<keyword evidence="1" id="KW-0597">Phosphoprotein</keyword>
<dbReference type="Pfam" id="PF02518">
    <property type="entry name" value="HATPase_c"/>
    <property type="match status" value="1"/>
</dbReference>
<sequence>MLYGDSTQPLEDNGPGIPEGNRDRVFEQGFTTKDHNGGTGMGMASVRQIVLAHDWRIEIGESNDLGGVRFEIQTRV</sequence>
<dbReference type="GO" id="GO:0016301">
    <property type="term" value="F:kinase activity"/>
    <property type="evidence" value="ECO:0007669"/>
    <property type="project" value="UniProtKB-KW"/>
</dbReference>
<dbReference type="EMBL" id="JBHUDB010000024">
    <property type="protein sequence ID" value="MFD1572221.1"/>
    <property type="molecule type" value="Genomic_DNA"/>
</dbReference>
<dbReference type="PANTHER" id="PTHR43065">
    <property type="entry name" value="SENSOR HISTIDINE KINASE"/>
    <property type="match status" value="1"/>
</dbReference>
<name>A0ABD6C4F8_9EURY</name>
<keyword evidence="4" id="KW-0418">Kinase</keyword>
<dbReference type="InterPro" id="IPR004358">
    <property type="entry name" value="Sig_transdc_His_kin-like_C"/>
</dbReference>
<evidence type="ECO:0000256" key="3">
    <source>
        <dbReference type="ARBA" id="ARBA00022741"/>
    </source>
</evidence>
<dbReference type="GO" id="GO:0005524">
    <property type="term" value="F:ATP binding"/>
    <property type="evidence" value="ECO:0007669"/>
    <property type="project" value="UniProtKB-KW"/>
</dbReference>